<evidence type="ECO:0000256" key="1">
    <source>
        <dbReference type="ARBA" id="ARBA00022614"/>
    </source>
</evidence>
<accession>A0A182PXQ4</accession>
<dbReference type="EnsemblMetazoa" id="AEPI014134-RA">
    <property type="protein sequence ID" value="AEPI014134-PA"/>
    <property type="gene ID" value="AEPI014134"/>
</dbReference>
<evidence type="ECO:0000313" key="6">
    <source>
        <dbReference type="Proteomes" id="UP000075885"/>
    </source>
</evidence>
<dbReference type="Pfam" id="PF00560">
    <property type="entry name" value="LRR_1"/>
    <property type="match status" value="2"/>
</dbReference>
<reference evidence="6" key="1">
    <citation type="submission" date="2013-03" db="EMBL/GenBank/DDBJ databases">
        <title>The Genome Sequence of Anopheles epiroticus epiroticus2.</title>
        <authorList>
            <consortium name="The Broad Institute Genomics Platform"/>
            <person name="Neafsey D.E."/>
            <person name="Howell P."/>
            <person name="Walker B."/>
            <person name="Young S.K."/>
            <person name="Zeng Q."/>
            <person name="Gargeya S."/>
            <person name="Fitzgerald M."/>
            <person name="Haas B."/>
            <person name="Abouelleil A."/>
            <person name="Allen A.W."/>
            <person name="Alvarado L."/>
            <person name="Arachchi H.M."/>
            <person name="Berlin A.M."/>
            <person name="Chapman S.B."/>
            <person name="Gainer-Dewar J."/>
            <person name="Goldberg J."/>
            <person name="Griggs A."/>
            <person name="Gujja S."/>
            <person name="Hansen M."/>
            <person name="Howarth C."/>
            <person name="Imamovic A."/>
            <person name="Ireland A."/>
            <person name="Larimer J."/>
            <person name="McCowan C."/>
            <person name="Murphy C."/>
            <person name="Pearson M."/>
            <person name="Poon T.W."/>
            <person name="Priest M."/>
            <person name="Roberts A."/>
            <person name="Saif S."/>
            <person name="Shea T."/>
            <person name="Sisk P."/>
            <person name="Sykes S."/>
            <person name="Wortman J."/>
            <person name="Nusbaum C."/>
            <person name="Birren B."/>
        </authorList>
    </citation>
    <scope>NUCLEOTIDE SEQUENCE [LARGE SCALE GENOMIC DNA]</scope>
    <source>
        <strain evidence="6">Epiroticus2</strain>
    </source>
</reference>
<dbReference type="InterPro" id="IPR001611">
    <property type="entry name" value="Leu-rich_rpt"/>
</dbReference>
<evidence type="ECO:0000313" key="5">
    <source>
        <dbReference type="EnsemblMetazoa" id="AEPI014134-PA"/>
    </source>
</evidence>
<keyword evidence="2" id="KW-0677">Repeat</keyword>
<evidence type="ECO:0000259" key="4">
    <source>
        <dbReference type="Pfam" id="PF25344"/>
    </source>
</evidence>
<protein>
    <recommendedName>
        <fullName evidence="4">PIF1/LRR1 pleckstrin homology domain-containing protein</fullName>
    </recommendedName>
</protein>
<dbReference type="InterPro" id="IPR050216">
    <property type="entry name" value="LRR_domain-containing"/>
</dbReference>
<keyword evidence="3" id="KW-0539">Nucleus</keyword>
<dbReference type="InterPro" id="IPR057437">
    <property type="entry name" value="PIF1/LRR1_PH"/>
</dbReference>
<feature type="domain" description="PIF1/LRR1 pleckstrin homology" evidence="4">
    <location>
        <begin position="1"/>
        <end position="108"/>
    </location>
</feature>
<dbReference type="Gene3D" id="3.80.10.10">
    <property type="entry name" value="Ribonuclease Inhibitor"/>
    <property type="match status" value="1"/>
</dbReference>
<dbReference type="Proteomes" id="UP000075885">
    <property type="component" value="Unassembled WGS sequence"/>
</dbReference>
<sequence>MKLICETCTINRAVTGGSRAFQRTILAIGKGSERKEDGIKIMLIKNGNTAGIKYNVLKNISKVFTRFLEEGKATISFLAPEHDVQIKSDQVQLKAFLKVLKLVLSGASYKPSEGGPAQQTATNPFPPSAPPRLPCLTVGKKKASILGSTSVLKTKAVITNRKDYPRDGFQRQLVSLQISNLRMVKFDTQILLLQKLRHLNLSNNCLQKLPRRLGQMHLREVDLSDNKLAECSWDWLLEPNIQSSLQSLNISNNGLSFLPYNVTYATSLVTLTAKDNYIRKLPFAIWHLKGLRVLTLTNNRIDAVPETFEKLKLEKVDFSGNRMFSLAPDLRPDPTLSVRLCQPSTLFELTARTVLNRKIPYASPGLIPSTVADTLHRVPLCRCGQPCFDLKVYQAAKSLSAGAGLIVTDANQYLVADCVFCSVKCMPKV</sequence>
<dbReference type="PANTHER" id="PTHR48051">
    <property type="match status" value="1"/>
</dbReference>
<name>A0A182PXQ4_9DIPT</name>
<keyword evidence="6" id="KW-1185">Reference proteome</keyword>
<dbReference type="SUPFAM" id="SSF52058">
    <property type="entry name" value="L domain-like"/>
    <property type="match status" value="1"/>
</dbReference>
<dbReference type="SMART" id="SM00369">
    <property type="entry name" value="LRR_TYP"/>
    <property type="match status" value="3"/>
</dbReference>
<keyword evidence="1" id="KW-0433">Leucine-rich repeat</keyword>
<evidence type="ECO:0000256" key="2">
    <source>
        <dbReference type="ARBA" id="ARBA00022737"/>
    </source>
</evidence>
<evidence type="ECO:0000256" key="3">
    <source>
        <dbReference type="ARBA" id="ARBA00023242"/>
    </source>
</evidence>
<proteinExistence type="predicted"/>
<dbReference type="InterPro" id="IPR003591">
    <property type="entry name" value="Leu-rich_rpt_typical-subtyp"/>
</dbReference>
<dbReference type="InterPro" id="IPR032675">
    <property type="entry name" value="LRR_dom_sf"/>
</dbReference>
<dbReference type="Pfam" id="PF25344">
    <property type="entry name" value="PH_LRR1"/>
    <property type="match status" value="1"/>
</dbReference>
<dbReference type="Pfam" id="PF13516">
    <property type="entry name" value="LRR_6"/>
    <property type="match status" value="1"/>
</dbReference>
<dbReference type="PANTHER" id="PTHR48051:SF52">
    <property type="entry name" value="LEUCINE-RICH REPEAT PROTEIN 1"/>
    <property type="match status" value="1"/>
</dbReference>
<dbReference type="VEuPathDB" id="VectorBase:AEPI014134"/>
<dbReference type="STRING" id="199890.A0A182PXQ4"/>
<dbReference type="AlphaFoldDB" id="A0A182PXQ4"/>
<reference evidence="5" key="2">
    <citation type="submission" date="2020-05" db="UniProtKB">
        <authorList>
            <consortium name="EnsemblMetazoa"/>
        </authorList>
    </citation>
    <scope>IDENTIFICATION</scope>
    <source>
        <strain evidence="5">Epiroticus2</strain>
    </source>
</reference>
<dbReference type="PROSITE" id="PS51450">
    <property type="entry name" value="LRR"/>
    <property type="match status" value="1"/>
</dbReference>
<dbReference type="GO" id="GO:0005737">
    <property type="term" value="C:cytoplasm"/>
    <property type="evidence" value="ECO:0007669"/>
    <property type="project" value="TreeGrafter"/>
</dbReference>
<organism evidence="5 6">
    <name type="scientific">Anopheles epiroticus</name>
    <dbReference type="NCBI Taxonomy" id="199890"/>
    <lineage>
        <taxon>Eukaryota</taxon>
        <taxon>Metazoa</taxon>
        <taxon>Ecdysozoa</taxon>
        <taxon>Arthropoda</taxon>
        <taxon>Hexapoda</taxon>
        <taxon>Insecta</taxon>
        <taxon>Pterygota</taxon>
        <taxon>Neoptera</taxon>
        <taxon>Endopterygota</taxon>
        <taxon>Diptera</taxon>
        <taxon>Nematocera</taxon>
        <taxon>Culicoidea</taxon>
        <taxon>Culicidae</taxon>
        <taxon>Anophelinae</taxon>
        <taxon>Anopheles</taxon>
    </lineage>
</organism>